<dbReference type="AlphaFoldDB" id="A0A7J7I9V0"/>
<accession>A0A7J7I9V0</accession>
<dbReference type="Gene3D" id="3.90.70.10">
    <property type="entry name" value="Cysteine proteinases"/>
    <property type="match status" value="1"/>
</dbReference>
<reference evidence="5 6" key="2">
    <citation type="submission" date="2020-07" db="EMBL/GenBank/DDBJ databases">
        <title>Genome assembly of wild tea tree DASZ reveals pedigree and selection history of tea varieties.</title>
        <authorList>
            <person name="Zhang W."/>
        </authorList>
    </citation>
    <scope>NUCLEOTIDE SEQUENCE [LARGE SCALE GENOMIC DNA]</scope>
    <source>
        <strain evidence="6">cv. G240</strain>
        <tissue evidence="5">Leaf</tissue>
    </source>
</reference>
<dbReference type="InterPro" id="IPR038765">
    <property type="entry name" value="Papain-like_cys_pep_sf"/>
</dbReference>
<organism evidence="5 6">
    <name type="scientific">Camellia sinensis</name>
    <name type="common">Tea plant</name>
    <name type="synonym">Thea sinensis</name>
    <dbReference type="NCBI Taxonomy" id="4442"/>
    <lineage>
        <taxon>Eukaryota</taxon>
        <taxon>Viridiplantae</taxon>
        <taxon>Streptophyta</taxon>
        <taxon>Embryophyta</taxon>
        <taxon>Tracheophyta</taxon>
        <taxon>Spermatophyta</taxon>
        <taxon>Magnoliopsida</taxon>
        <taxon>eudicotyledons</taxon>
        <taxon>Gunneridae</taxon>
        <taxon>Pentapetalae</taxon>
        <taxon>asterids</taxon>
        <taxon>Ericales</taxon>
        <taxon>Theaceae</taxon>
        <taxon>Camellia</taxon>
    </lineage>
</organism>
<evidence type="ECO:0000259" key="4">
    <source>
        <dbReference type="SMART" id="SM00848"/>
    </source>
</evidence>
<dbReference type="Proteomes" id="UP000593564">
    <property type="component" value="Unassembled WGS sequence"/>
</dbReference>
<gene>
    <name evidence="5" type="ORF">HYC85_002560</name>
</gene>
<keyword evidence="2" id="KW-1015">Disulfide bond</keyword>
<comment type="caution">
    <text evidence="5">The sequence shown here is derived from an EMBL/GenBank/DDBJ whole genome shotgun (WGS) entry which is preliminary data.</text>
</comment>
<name>A0A7J7I9V0_CAMSI</name>
<reference evidence="6" key="1">
    <citation type="journal article" date="2020" name="Nat. Commun.">
        <title>Genome assembly of wild tea tree DASZ reveals pedigree and selection history of tea varieties.</title>
        <authorList>
            <person name="Zhang W."/>
            <person name="Zhang Y."/>
            <person name="Qiu H."/>
            <person name="Guo Y."/>
            <person name="Wan H."/>
            <person name="Zhang X."/>
            <person name="Scossa F."/>
            <person name="Alseekh S."/>
            <person name="Zhang Q."/>
            <person name="Wang P."/>
            <person name="Xu L."/>
            <person name="Schmidt M.H."/>
            <person name="Jia X."/>
            <person name="Li D."/>
            <person name="Zhu A."/>
            <person name="Guo F."/>
            <person name="Chen W."/>
            <person name="Ni D."/>
            <person name="Usadel B."/>
            <person name="Fernie A.R."/>
            <person name="Wen W."/>
        </authorList>
    </citation>
    <scope>NUCLEOTIDE SEQUENCE [LARGE SCALE GENOMIC DNA]</scope>
    <source>
        <strain evidence="6">cv. G240</strain>
    </source>
</reference>
<dbReference type="Pfam" id="PF08246">
    <property type="entry name" value="Inhibitor_I29"/>
    <property type="match status" value="1"/>
</dbReference>
<dbReference type="PROSITE" id="PS00639">
    <property type="entry name" value="THIOL_PROTEASE_HIS"/>
    <property type="match status" value="1"/>
</dbReference>
<dbReference type="Pfam" id="PF00112">
    <property type="entry name" value="Peptidase_C1"/>
    <property type="match status" value="1"/>
</dbReference>
<feature type="domain" description="Cathepsin propeptide inhibitor" evidence="4">
    <location>
        <begin position="16"/>
        <end position="72"/>
    </location>
</feature>
<evidence type="ECO:0000259" key="3">
    <source>
        <dbReference type="SMART" id="SM00645"/>
    </source>
</evidence>
<evidence type="ECO:0000256" key="1">
    <source>
        <dbReference type="ARBA" id="ARBA00008455"/>
    </source>
</evidence>
<evidence type="ECO:0000313" key="5">
    <source>
        <dbReference type="EMBL" id="KAF5961351.1"/>
    </source>
</evidence>
<dbReference type="FunFam" id="3.90.70.10:FF:000332">
    <property type="entry name" value="Cathepsin L1"/>
    <property type="match status" value="1"/>
</dbReference>
<dbReference type="GO" id="GO:0006508">
    <property type="term" value="P:proteolysis"/>
    <property type="evidence" value="ECO:0007669"/>
    <property type="project" value="InterPro"/>
</dbReference>
<evidence type="ECO:0008006" key="7">
    <source>
        <dbReference type="Google" id="ProtNLM"/>
    </source>
</evidence>
<dbReference type="InterPro" id="IPR013201">
    <property type="entry name" value="Prot_inhib_I29"/>
</dbReference>
<dbReference type="PANTHER" id="PTHR12411">
    <property type="entry name" value="CYSTEINE PROTEASE FAMILY C1-RELATED"/>
    <property type="match status" value="1"/>
</dbReference>
<dbReference type="SMART" id="SM00848">
    <property type="entry name" value="Inhibitor_I29"/>
    <property type="match status" value="1"/>
</dbReference>
<dbReference type="CDD" id="cd02248">
    <property type="entry name" value="Peptidase_C1A"/>
    <property type="match status" value="1"/>
</dbReference>
<protein>
    <recommendedName>
        <fullName evidence="7">Cysteine proteinase</fullName>
    </recommendedName>
</protein>
<dbReference type="InterPro" id="IPR025661">
    <property type="entry name" value="Pept_asp_AS"/>
</dbReference>
<dbReference type="SMART" id="SM00645">
    <property type="entry name" value="Pept_C1"/>
    <property type="match status" value="1"/>
</dbReference>
<dbReference type="PROSITE" id="PS00640">
    <property type="entry name" value="THIOL_PROTEASE_ASN"/>
    <property type="match status" value="1"/>
</dbReference>
<comment type="similarity">
    <text evidence="1">Belongs to the peptidase C1 family.</text>
</comment>
<dbReference type="InterPro" id="IPR025660">
    <property type="entry name" value="Pept_his_AS"/>
</dbReference>
<dbReference type="InterPro" id="IPR000169">
    <property type="entry name" value="Pept_cys_AS"/>
</dbReference>
<keyword evidence="6" id="KW-1185">Reference proteome</keyword>
<dbReference type="PRINTS" id="PR00705">
    <property type="entry name" value="PAPAIN"/>
</dbReference>
<dbReference type="EMBL" id="JACBKZ010000001">
    <property type="protein sequence ID" value="KAF5961351.1"/>
    <property type="molecule type" value="Genomic_DNA"/>
</dbReference>
<dbReference type="InterPro" id="IPR000668">
    <property type="entry name" value="Peptidase_C1A_C"/>
</dbReference>
<dbReference type="InterPro" id="IPR039417">
    <property type="entry name" value="Peptidase_C1A_papain-like"/>
</dbReference>
<proteinExistence type="inferred from homology"/>
<dbReference type="SUPFAM" id="SSF54001">
    <property type="entry name" value="Cysteine proteinases"/>
    <property type="match status" value="1"/>
</dbReference>
<dbReference type="PROSITE" id="PS00139">
    <property type="entry name" value="THIOL_PROTEASE_CYS"/>
    <property type="match status" value="1"/>
</dbReference>
<feature type="domain" description="Peptidase C1A papain C-terminal" evidence="3">
    <location>
        <begin position="105"/>
        <end position="303"/>
    </location>
</feature>
<dbReference type="InterPro" id="IPR013128">
    <property type="entry name" value="Peptidase_C1A"/>
</dbReference>
<dbReference type="GO" id="GO:0008234">
    <property type="term" value="F:cysteine-type peptidase activity"/>
    <property type="evidence" value="ECO:0007669"/>
    <property type="project" value="InterPro"/>
</dbReference>
<evidence type="ECO:0000256" key="2">
    <source>
        <dbReference type="ARBA" id="ARBA00023157"/>
    </source>
</evidence>
<sequence>MQKPAWRSDEQVMGIYREWIVKHGKTQNGLAENEKRFEVFRDNLRFIDEHNSDNRSYKVGLNRFADLTNEEYRSMYLGAKTDAMRRFVKSKSVRQRYAVRTGEGLPESIDWRERGAVAPIKDQGSCGSCWAFSTVAAVEGINQIASGGAVIQLSEQQLVDCDRTYNAGCDGGLMDYAFDSSSATAASMPKITTLTKASMATAIPFGSKNAKVATIDGYEDVPPYDEKALKKAVAHQPLSVAIEATGRAFQLYVTCGTAMNHAVAVVGYGTENGLDYWIVRNSWGIGWGENGYVRIERVGTYFLDSNTWPRWHRSASRGVTCS</sequence>
<evidence type="ECO:0000313" key="6">
    <source>
        <dbReference type="Proteomes" id="UP000593564"/>
    </source>
</evidence>